<dbReference type="PANTHER" id="PTHR37739">
    <property type="entry name" value="KINESIN-LIKE PROTEIN KIN-12D"/>
    <property type="match status" value="1"/>
</dbReference>
<dbReference type="OrthoDB" id="3176171at2759"/>
<dbReference type="FunFam" id="3.40.850.10:FF:000033">
    <property type="entry name" value="Kinesin-like protein KIN-12E"/>
    <property type="match status" value="1"/>
</dbReference>
<feature type="compositionally biased region" description="Low complexity" evidence="9">
    <location>
        <begin position="12"/>
        <end position="28"/>
    </location>
</feature>
<comment type="caution">
    <text evidence="11">The sequence shown here is derived from an EMBL/GenBank/DDBJ whole genome shotgun (WGS) entry which is preliminary data.</text>
</comment>
<dbReference type="SMART" id="SM00129">
    <property type="entry name" value="KISc"/>
    <property type="match status" value="1"/>
</dbReference>
<dbReference type="InterPro" id="IPR027417">
    <property type="entry name" value="P-loop_NTPase"/>
</dbReference>
<dbReference type="PROSITE" id="PS00411">
    <property type="entry name" value="KINESIN_MOTOR_1"/>
    <property type="match status" value="1"/>
</dbReference>
<feature type="region of interest" description="Disordered" evidence="9">
    <location>
        <begin position="58"/>
        <end position="98"/>
    </location>
</feature>
<dbReference type="PANTHER" id="PTHR37739:SF19">
    <property type="entry name" value="KINESIN-LIKE PROTEIN KIN-12E"/>
    <property type="match status" value="1"/>
</dbReference>
<keyword evidence="12" id="KW-1185">Reference proteome</keyword>
<feature type="coiled-coil region" evidence="8">
    <location>
        <begin position="857"/>
        <end position="891"/>
    </location>
</feature>
<dbReference type="SMART" id="SM01331">
    <property type="entry name" value="DUF3635"/>
    <property type="match status" value="1"/>
</dbReference>
<dbReference type="Gene3D" id="1.10.510.10">
    <property type="entry name" value="Transferase(Phosphotransferase) domain 1"/>
    <property type="match status" value="1"/>
</dbReference>
<proteinExistence type="inferred from homology"/>
<evidence type="ECO:0000256" key="9">
    <source>
        <dbReference type="SAM" id="MobiDB-lite"/>
    </source>
</evidence>
<keyword evidence="5 7" id="KW-0505">Motor protein</keyword>
<dbReference type="GO" id="GO:0005874">
    <property type="term" value="C:microtubule"/>
    <property type="evidence" value="ECO:0007669"/>
    <property type="project" value="UniProtKB-KW"/>
</dbReference>
<feature type="region of interest" description="Disordered" evidence="9">
    <location>
        <begin position="1043"/>
        <end position="1071"/>
    </location>
</feature>
<comment type="similarity">
    <text evidence="6">Belongs to the TRAFAC class myosin-kinesin ATPase superfamily. Kinesin family. KIN-12 subfamily.</text>
</comment>
<feature type="non-terminal residue" evidence="11">
    <location>
        <position position="1"/>
    </location>
</feature>
<dbReference type="Gene3D" id="3.30.200.20">
    <property type="entry name" value="Phosphorylase Kinase, domain 1"/>
    <property type="match status" value="1"/>
</dbReference>
<name>A0A5J9VPA9_9POAL</name>
<dbReference type="SUPFAM" id="SSF52540">
    <property type="entry name" value="P-loop containing nucleoside triphosphate hydrolases"/>
    <property type="match status" value="1"/>
</dbReference>
<feature type="coiled-coil region" evidence="8">
    <location>
        <begin position="1541"/>
        <end position="1582"/>
    </location>
</feature>
<dbReference type="Pfam" id="PF12330">
    <property type="entry name" value="Haspin_kinase"/>
    <property type="match status" value="1"/>
</dbReference>
<accession>A0A5J9VPA9</accession>
<dbReference type="PRINTS" id="PR00380">
    <property type="entry name" value="KINESINHEAVY"/>
</dbReference>
<dbReference type="InterPro" id="IPR044986">
    <property type="entry name" value="KIF15/KIN-12"/>
</dbReference>
<feature type="region of interest" description="Disordered" evidence="9">
    <location>
        <begin position="1862"/>
        <end position="1886"/>
    </location>
</feature>
<dbReference type="EMBL" id="RWGY01000007">
    <property type="protein sequence ID" value="TVU37618.1"/>
    <property type="molecule type" value="Genomic_DNA"/>
</dbReference>
<evidence type="ECO:0000256" key="8">
    <source>
        <dbReference type="SAM" id="Coils"/>
    </source>
</evidence>
<evidence type="ECO:0000256" key="2">
    <source>
        <dbReference type="ARBA" id="ARBA00022741"/>
    </source>
</evidence>
<feature type="coiled-coil region" evidence="8">
    <location>
        <begin position="566"/>
        <end position="600"/>
    </location>
</feature>
<dbReference type="PROSITE" id="PS50067">
    <property type="entry name" value="KINESIN_MOTOR_2"/>
    <property type="match status" value="1"/>
</dbReference>
<evidence type="ECO:0000256" key="7">
    <source>
        <dbReference type="PROSITE-ProRule" id="PRU00283"/>
    </source>
</evidence>
<reference evidence="11 12" key="1">
    <citation type="journal article" date="2019" name="Sci. Rep.">
        <title>A high-quality genome of Eragrostis curvula grass provides insights into Poaceae evolution and supports new strategies to enhance forage quality.</title>
        <authorList>
            <person name="Carballo J."/>
            <person name="Santos B.A.C.M."/>
            <person name="Zappacosta D."/>
            <person name="Garbus I."/>
            <person name="Selva J.P."/>
            <person name="Gallo C.A."/>
            <person name="Diaz A."/>
            <person name="Albertini E."/>
            <person name="Caccamo M."/>
            <person name="Echenique V."/>
        </authorList>
    </citation>
    <scope>NUCLEOTIDE SEQUENCE [LARGE SCALE GENOMIC DNA]</scope>
    <source>
        <strain evidence="12">cv. Victoria</strain>
        <tissue evidence="11">Leaf</tissue>
    </source>
</reference>
<dbReference type="InterPro" id="IPR019821">
    <property type="entry name" value="Kinesin_motor_CS"/>
</dbReference>
<feature type="coiled-coil region" evidence="8">
    <location>
        <begin position="1105"/>
        <end position="1153"/>
    </location>
</feature>
<feature type="domain" description="Kinesin motor" evidence="10">
    <location>
        <begin position="140"/>
        <end position="477"/>
    </location>
</feature>
<evidence type="ECO:0000259" key="10">
    <source>
        <dbReference type="PROSITE" id="PS50067"/>
    </source>
</evidence>
<keyword evidence="4 8" id="KW-0175">Coiled coil</keyword>
<feature type="coiled-coil region" evidence="8">
    <location>
        <begin position="1661"/>
        <end position="1751"/>
    </location>
</feature>
<feature type="compositionally biased region" description="Basic and acidic residues" evidence="9">
    <location>
        <begin position="1285"/>
        <end position="1296"/>
    </location>
</feature>
<dbReference type="FunFam" id="3.30.200.20:FF:000605">
    <property type="entry name" value="Serine/threonine-protein kinase haspin-like protein"/>
    <property type="match status" value="1"/>
</dbReference>
<feature type="coiled-coil region" evidence="8">
    <location>
        <begin position="1804"/>
        <end position="1831"/>
    </location>
</feature>
<evidence type="ECO:0000256" key="3">
    <source>
        <dbReference type="ARBA" id="ARBA00022840"/>
    </source>
</evidence>
<feature type="compositionally biased region" description="Basic and acidic residues" evidence="9">
    <location>
        <begin position="1265"/>
        <end position="1275"/>
    </location>
</feature>
<dbReference type="GO" id="GO:0005524">
    <property type="term" value="F:ATP binding"/>
    <property type="evidence" value="ECO:0007669"/>
    <property type="project" value="UniProtKB-UniRule"/>
</dbReference>
<dbReference type="Gramene" id="TVU37618">
    <property type="protein sequence ID" value="TVU37618"/>
    <property type="gene ID" value="EJB05_10943"/>
</dbReference>
<evidence type="ECO:0000313" key="12">
    <source>
        <dbReference type="Proteomes" id="UP000324897"/>
    </source>
</evidence>
<keyword evidence="3 7" id="KW-0067">ATP-binding</keyword>
<dbReference type="GO" id="GO:0007018">
    <property type="term" value="P:microtubule-based movement"/>
    <property type="evidence" value="ECO:0007669"/>
    <property type="project" value="InterPro"/>
</dbReference>
<feature type="region of interest" description="Disordered" evidence="9">
    <location>
        <begin position="1263"/>
        <end position="1311"/>
    </location>
</feature>
<dbReference type="Proteomes" id="UP000324897">
    <property type="component" value="Chromosome 4"/>
</dbReference>
<feature type="binding site" evidence="7">
    <location>
        <begin position="221"/>
        <end position="228"/>
    </location>
    <ligand>
        <name>ATP</name>
        <dbReference type="ChEBI" id="CHEBI:30616"/>
    </ligand>
</feature>
<keyword evidence="1" id="KW-0493">Microtubule</keyword>
<protein>
    <recommendedName>
        <fullName evidence="10">Kinesin motor domain-containing protein</fullName>
    </recommendedName>
</protein>
<evidence type="ECO:0000256" key="1">
    <source>
        <dbReference type="ARBA" id="ARBA00022701"/>
    </source>
</evidence>
<keyword evidence="2 7" id="KW-0547">Nucleotide-binding</keyword>
<dbReference type="InterPro" id="IPR024604">
    <property type="entry name" value="GSG2_C"/>
</dbReference>
<dbReference type="InterPro" id="IPR036961">
    <property type="entry name" value="Kinesin_motor_dom_sf"/>
</dbReference>
<evidence type="ECO:0000313" key="11">
    <source>
        <dbReference type="EMBL" id="TVU37618.1"/>
    </source>
</evidence>
<dbReference type="GO" id="GO:0003777">
    <property type="term" value="F:microtubule motor activity"/>
    <property type="evidence" value="ECO:0007669"/>
    <property type="project" value="InterPro"/>
</dbReference>
<feature type="compositionally biased region" description="Basic and acidic residues" evidence="9">
    <location>
        <begin position="1862"/>
        <end position="1880"/>
    </location>
</feature>
<feature type="region of interest" description="Disordered" evidence="9">
    <location>
        <begin position="1"/>
        <end position="45"/>
    </location>
</feature>
<dbReference type="Pfam" id="PF00225">
    <property type="entry name" value="Kinesin"/>
    <property type="match status" value="1"/>
</dbReference>
<feature type="coiled-coil region" evidence="8">
    <location>
        <begin position="484"/>
        <end position="511"/>
    </location>
</feature>
<evidence type="ECO:0000256" key="5">
    <source>
        <dbReference type="ARBA" id="ARBA00023175"/>
    </source>
</evidence>
<feature type="region of interest" description="Disordered" evidence="9">
    <location>
        <begin position="2148"/>
        <end position="2179"/>
    </location>
</feature>
<dbReference type="Gene3D" id="3.40.850.10">
    <property type="entry name" value="Kinesin motor domain"/>
    <property type="match status" value="1"/>
</dbReference>
<feature type="compositionally biased region" description="Basic residues" evidence="9">
    <location>
        <begin position="2159"/>
        <end position="2173"/>
    </location>
</feature>
<evidence type="ECO:0000256" key="4">
    <source>
        <dbReference type="ARBA" id="ARBA00023054"/>
    </source>
</evidence>
<sequence>MASTGAGHGGRRASVSTSRTRRSAAAVTESNENDDLAAAPSSSSSVFAPVPAPHFSLPPRSPLAAIADPGRNPRSAPATPKSLAGTPRACASGAGARDRTSSIGASRRVFDLRDLAAAEVPVEVPHFELDEDPAFWKDRNVQVLIRIRPISDAENATHGQKRCLMQDSSKSLSWIGHPETMFTFDHVACETISQEKLFRVVGLPMVENCMSGYNGCLFAYGQTGSGKTYTMMGELTKSGNELSKDSGLTPRIFEYLFARINEEEERQREEKLKYICKCSFLEIYNEQITDLLEPSSTNLQIREDIKKGVYVENLVECYVSSVKDVMMLLLQGVANRKMAATNMNSESSRSHSVFTCVIESRWESDSMTHLRFGRLNLVDLAGSERQKSSGAEGERLKEAANINRSLSTLGLVIMTLVDVANGKNRHVPYRDSRLTFLLQDSLGGNSKTTIVANVSPSICSSSETLSTLKFAQRAKMIQNNAKVNEDASGDVMALQRQIEELKDQLTCLKKQQVCPGSPSFQLLNSGFANEFEDLYGVEDQSDCDLNILKQKVSHLEDVLVGSLRREKSAETKIGKLEDEIKHLNRLVNLMESDAQRLRSRLKIHDEKHKMDDNAALSEQIQLLQEQINENPQLAHFALENRRLIEELRTLQNFYKQGERDMLLTEISLLRNHFLHILEQKYATAPKTTEAQGDEIIKELENCRKELDACLENNVLLAREVNKLRCELIQYQKSSTDQVALETKENVAYKRIDPVQHDKAGQNLSYLSSDVVDRHFMQAGTTTNITESFQVDLPYEMDSEDLESPSHLHDQETHDFEDPTTVSEYGGALPQCFNLPRGSSHDVLDKHNNLKELNFIEKDGISHELEDLKRINQELKEKLVIMTEESNKLSEIIVAKDVEIASLSEEWETAIFDLTSFLTDGCRSLDDAYQNIDNMISSFPHSNSSVSEHVEKAMKVSIEKEKMIFKLQIELQAAQKMGREVKEKLHILRGATLAITEAHQLANEETSQEALQLADLLHQKDGMIEELKNHLKEEKCFFAEAAAEHPHDDLPPDSPADMPHNETGSAVSKSNSDNQLKIGSVLQFVEDKSNKVLTLFSNFEEAQETMVEAEHILSALLKANEELKIERDDCRQVVELLSSEKISLIDELKELEAASSCTSQRYDRLHQQIHDCVAEIAKLAALIRGLFQQIQSVSTAELFTLCSEIINFGQDLKRCISDSRSYLVNMVSLVEEKGRSSAEKFHHLNSNAHGFTCQQFESCSCNSGGRKSDSSDRTRVIQDTTSSNHTIDKAEEEKEMPSTDVRPLSSSADLEDSNKISMHDMTIVNDIVSSLAQQWDIFVNKVSGINNSGIYPSAACDERSTNPFTALEKLRSVQICSAVEGCQKDQDSTEHLFNDIERLKHHLSQLITPLLAFMNNIVTMGNGQEEMLYNCHQGTVNVSQLITFLNKMSNNLIFAMDLLDSLVQSSQEDFQKIPLLSNIVHDISNIEKKVNSLQEIQLSSDSCPADNTADYASLRKEFDRKINITEGLYYDLKLLQEYISNAKDMKDKANDIATALSNVQRELETKSSAMENMMKKQKALEEELAENGAGLVMLRSELEQSQSLSSALLNENKELRVMLEEETLKNSETKVLLEDKVRVIEGLENQILLLNCSEVGQLMSDIEELNNSLKIMSSDRENLQAEILQLRDKLDMAMTLAEENEAAATEARQAAEISKVYAEEKEEEVKILERSVEELEATITFLEEEVCNLKEEVRSYRLHKQSEAEYQAVDDMHSVENASDCDAPEELCHGKCPLEKKLHAEVIAHKNVKRKIEGLKLEAKRKDEEIRQYKEHIAELVLHSEAQSLLFQEKYQEMEHMVSKQKFGSHESSSETVHAKVEKPSGRVRGSGSPFRCISSIMQQMNSEKDQEISVARQRIEELEGLVSTKQKENLVDQEELHKLLIASQQQIEQSKLKDTELEVLKEQLGHLILERDSLLDDMDQRKTDLLESQLLVEELEQREQMLEAQIEMLQMEKDNLQQKIMEMDETIELLIGSNQLDSTLRRGDSQHAGSSEFSRRLAQSDMLLSQARPRHEHHRDPWSEIVASGGPRQQIGVVYGRRAAREASGRRNLETRGSFVGEQRPSFVLTKRTSWNRSLSIRGRESIFVAPGTNLQPQQKPSRALKRPPKPGNRVKKTFGGPPDLRKEKAYFEEVDAFELIEESPSPKNFGTWVRGMEQNHIDHDLPAILERWKISKLARRASEPLFDIMETPILPSVLSNISACYSYRTPEKNRGSVTHSTSRTIPSECTNSLKSITEETSITSSFGKLKIKEEPIEVSGEALTAYEQLLMVCRQSAPITLAEVFSAYCELGSIKKLGEGTYGEAYRAGRTVCKVVPFDGDLLVNGETQKRSEEVLEEVLLSLTLNNLRSDRGDNEKEHSCDGFIETKDFRVCRGPYDPYLIRAWEAYDAERVSENDHPKDFTSEQCYIVFVLADGGTDLESFALVDYNETRSLLVQVTASLAVAESACEFEHRDLHWLVLSSESLQLCEGCWWLFEVYKFMCSLIEQVGIKENPGLEPILDETSDTNRTVNYTLQGKRMHARTFGVNVSIIDFTLSRINTGDAILFLDLSADPALFQGPKGDKQAETYRRMKEITEEYWEGSFPKTNVVWIMYLVDMVLHKMKSLRLGTKVDRELRSFKKRLASYESAGDCLADPFFSDLLLVEDAQLSPMPPL</sequence>
<dbReference type="GO" id="GO:0008017">
    <property type="term" value="F:microtubule binding"/>
    <property type="evidence" value="ECO:0007669"/>
    <property type="project" value="InterPro"/>
</dbReference>
<feature type="coiled-coil region" evidence="8">
    <location>
        <begin position="1985"/>
        <end position="2026"/>
    </location>
</feature>
<gene>
    <name evidence="11" type="ORF">EJB05_10943</name>
</gene>
<dbReference type="InterPro" id="IPR001752">
    <property type="entry name" value="Kinesin_motor_dom"/>
</dbReference>
<feature type="coiled-coil region" evidence="8">
    <location>
        <begin position="1901"/>
        <end position="1928"/>
    </location>
</feature>
<feature type="compositionally biased region" description="Polar residues" evidence="9">
    <location>
        <begin position="1061"/>
        <end position="1071"/>
    </location>
</feature>
<evidence type="ECO:0000256" key="6">
    <source>
        <dbReference type="ARBA" id="ARBA00034488"/>
    </source>
</evidence>
<organism evidence="11 12">
    <name type="scientific">Eragrostis curvula</name>
    <name type="common">weeping love grass</name>
    <dbReference type="NCBI Taxonomy" id="38414"/>
    <lineage>
        <taxon>Eukaryota</taxon>
        <taxon>Viridiplantae</taxon>
        <taxon>Streptophyta</taxon>
        <taxon>Embryophyta</taxon>
        <taxon>Tracheophyta</taxon>
        <taxon>Spermatophyta</taxon>
        <taxon>Magnoliopsida</taxon>
        <taxon>Liliopsida</taxon>
        <taxon>Poales</taxon>
        <taxon>Poaceae</taxon>
        <taxon>PACMAD clade</taxon>
        <taxon>Chloridoideae</taxon>
        <taxon>Eragrostideae</taxon>
        <taxon>Eragrostidinae</taxon>
        <taxon>Eragrostis</taxon>
    </lineage>
</organism>